<feature type="signal peptide" evidence="1">
    <location>
        <begin position="1"/>
        <end position="36"/>
    </location>
</feature>
<comment type="caution">
    <text evidence="2">The sequence shown here is derived from an EMBL/GenBank/DDBJ whole genome shotgun (WGS) entry which is preliminary data.</text>
</comment>
<reference evidence="2 3" key="1">
    <citation type="submission" date="2016-07" db="EMBL/GenBank/DDBJ databases">
        <title>Pervasive Adenine N6-methylation of Active Genes in Fungi.</title>
        <authorList>
            <consortium name="DOE Joint Genome Institute"/>
            <person name="Mondo S.J."/>
            <person name="Dannebaum R.O."/>
            <person name="Kuo R.C."/>
            <person name="Labutti K."/>
            <person name="Haridas S."/>
            <person name="Kuo A."/>
            <person name="Salamov A."/>
            <person name="Ahrendt S.R."/>
            <person name="Lipzen A."/>
            <person name="Sullivan W."/>
            <person name="Andreopoulos W.B."/>
            <person name="Clum A."/>
            <person name="Lindquist E."/>
            <person name="Daum C."/>
            <person name="Ramamoorthy G.K."/>
            <person name="Gryganskyi A."/>
            <person name="Culley D."/>
            <person name="Magnuson J.K."/>
            <person name="James T.Y."/>
            <person name="O'Malley M.A."/>
            <person name="Stajich J.E."/>
            <person name="Spatafora J.W."/>
            <person name="Visel A."/>
            <person name="Grigoriev I.V."/>
        </authorList>
    </citation>
    <scope>NUCLEOTIDE SEQUENCE [LARGE SCALE GENOMIC DNA]</scope>
    <source>
        <strain evidence="2 3">PL171</strain>
    </source>
</reference>
<protein>
    <submittedName>
        <fullName evidence="2">Uncharacterized protein</fullName>
    </submittedName>
</protein>
<proteinExistence type="predicted"/>
<keyword evidence="1" id="KW-0732">Signal</keyword>
<evidence type="ECO:0000256" key="1">
    <source>
        <dbReference type="SAM" id="SignalP"/>
    </source>
</evidence>
<dbReference type="AlphaFoldDB" id="A0A1Y2I231"/>
<keyword evidence="3" id="KW-1185">Reference proteome</keyword>
<accession>A0A1Y2I231</accession>
<dbReference type="EMBL" id="MCFL01000005">
    <property type="protein sequence ID" value="ORZ39472.1"/>
    <property type="molecule type" value="Genomic_DNA"/>
</dbReference>
<sequence length="121" mass="13307">MGRRAVTHKETAPPPPHFLLILFRLFSSLPVQVTYASFSVLRTRGTSRPFTAKGNTRCTVSDVKSNPTAYSPNSRLAGAGSETAGAGMMRWTMTWVTRRTTGSARAMGNWRDVEEEGNDDL</sequence>
<gene>
    <name evidence="2" type="ORF">BCR44DRAFT_355176</name>
</gene>
<evidence type="ECO:0000313" key="2">
    <source>
        <dbReference type="EMBL" id="ORZ39472.1"/>
    </source>
</evidence>
<evidence type="ECO:0000313" key="3">
    <source>
        <dbReference type="Proteomes" id="UP000193411"/>
    </source>
</evidence>
<feature type="chain" id="PRO_5012847477" evidence="1">
    <location>
        <begin position="37"/>
        <end position="121"/>
    </location>
</feature>
<name>A0A1Y2I231_9FUNG</name>
<dbReference type="Proteomes" id="UP000193411">
    <property type="component" value="Unassembled WGS sequence"/>
</dbReference>
<organism evidence="2 3">
    <name type="scientific">Catenaria anguillulae PL171</name>
    <dbReference type="NCBI Taxonomy" id="765915"/>
    <lineage>
        <taxon>Eukaryota</taxon>
        <taxon>Fungi</taxon>
        <taxon>Fungi incertae sedis</taxon>
        <taxon>Blastocladiomycota</taxon>
        <taxon>Blastocladiomycetes</taxon>
        <taxon>Blastocladiales</taxon>
        <taxon>Catenariaceae</taxon>
        <taxon>Catenaria</taxon>
    </lineage>
</organism>